<keyword evidence="1 3" id="KW-0547">Nucleotide-binding</keyword>
<evidence type="ECO:0000259" key="5">
    <source>
        <dbReference type="PROSITE" id="PS50011"/>
    </source>
</evidence>
<accession>A0A7S2GGZ9</accession>
<keyword evidence="4" id="KW-0723">Serine/threonine-protein kinase</keyword>
<dbReference type="GO" id="GO:0005524">
    <property type="term" value="F:ATP binding"/>
    <property type="evidence" value="ECO:0007669"/>
    <property type="project" value="UniProtKB-UniRule"/>
</dbReference>
<protein>
    <recommendedName>
        <fullName evidence="5">Protein kinase domain-containing protein</fullName>
    </recommendedName>
</protein>
<dbReference type="Pfam" id="PF00069">
    <property type="entry name" value="Pkinase"/>
    <property type="match status" value="1"/>
</dbReference>
<keyword evidence="4" id="KW-0808">Transferase</keyword>
<evidence type="ECO:0000256" key="3">
    <source>
        <dbReference type="PROSITE-ProRule" id="PRU10141"/>
    </source>
</evidence>
<evidence type="ECO:0000256" key="2">
    <source>
        <dbReference type="ARBA" id="ARBA00022840"/>
    </source>
</evidence>
<keyword evidence="4" id="KW-0418">Kinase</keyword>
<dbReference type="InterPro" id="IPR017441">
    <property type="entry name" value="Protein_kinase_ATP_BS"/>
</dbReference>
<dbReference type="InterPro" id="IPR000719">
    <property type="entry name" value="Prot_kinase_dom"/>
</dbReference>
<comment type="similarity">
    <text evidence="4">Belongs to the protein kinase superfamily.</text>
</comment>
<evidence type="ECO:0000256" key="1">
    <source>
        <dbReference type="ARBA" id="ARBA00022741"/>
    </source>
</evidence>
<dbReference type="PANTHER" id="PTHR24347">
    <property type="entry name" value="SERINE/THREONINE-PROTEIN KINASE"/>
    <property type="match status" value="1"/>
</dbReference>
<evidence type="ECO:0000313" key="6">
    <source>
        <dbReference type="EMBL" id="CAD9448100.1"/>
    </source>
</evidence>
<name>A0A7S2GGZ9_9EUKA</name>
<dbReference type="SMART" id="SM00220">
    <property type="entry name" value="S_TKc"/>
    <property type="match status" value="1"/>
</dbReference>
<evidence type="ECO:0000256" key="4">
    <source>
        <dbReference type="RuleBase" id="RU000304"/>
    </source>
</evidence>
<proteinExistence type="inferred from homology"/>
<gene>
    <name evidence="6" type="ORF">CBRE1094_LOCUS15080</name>
</gene>
<sequence length="354" mass="38971">MSVVVGTPAWVVDTKHPLGEGGFGAVYRAKEHSPAQGQSARDAAAKLMLLKDPVNKESFNEEIRMLEKVKGHESIIEFYGKEVQGDKGWMFLEMATGGELFDRLIDSGSLSERAAWPYAKAICSALKHCYDSGVAHRDLKLENVMLSADDPNAVRLIDFGLAVSLNMKDGKVIETILDDNAGTQAYRAPEVYNRKGYSALKVDVWAMGIVLFSLCSGFFPVQEAKDDDWRYKRLAKDQSKKIGSCESIFKTYKRTCPFSPSLKALVDGMLTINPAKRLSIDEMCDSEWLANPPAQPIKSGGIVYRGVDGGDDDDMEEEFSVPDDAIPLERQRAKRLDPSALIDEGAGGMMVDEA</sequence>
<dbReference type="InterPro" id="IPR008271">
    <property type="entry name" value="Ser/Thr_kinase_AS"/>
</dbReference>
<organism evidence="6">
    <name type="scientific">Haptolina brevifila</name>
    <dbReference type="NCBI Taxonomy" id="156173"/>
    <lineage>
        <taxon>Eukaryota</taxon>
        <taxon>Haptista</taxon>
        <taxon>Haptophyta</taxon>
        <taxon>Prymnesiophyceae</taxon>
        <taxon>Prymnesiales</taxon>
        <taxon>Prymnesiaceae</taxon>
        <taxon>Haptolina</taxon>
    </lineage>
</organism>
<dbReference type="GO" id="GO:0004674">
    <property type="term" value="F:protein serine/threonine kinase activity"/>
    <property type="evidence" value="ECO:0007669"/>
    <property type="project" value="UniProtKB-KW"/>
</dbReference>
<dbReference type="PROSITE" id="PS50011">
    <property type="entry name" value="PROTEIN_KINASE_DOM"/>
    <property type="match status" value="1"/>
</dbReference>
<feature type="binding site" evidence="3">
    <location>
        <position position="46"/>
    </location>
    <ligand>
        <name>ATP</name>
        <dbReference type="ChEBI" id="CHEBI:30616"/>
    </ligand>
</feature>
<reference evidence="6" key="1">
    <citation type="submission" date="2021-01" db="EMBL/GenBank/DDBJ databases">
        <authorList>
            <person name="Corre E."/>
            <person name="Pelletier E."/>
            <person name="Niang G."/>
            <person name="Scheremetjew M."/>
            <person name="Finn R."/>
            <person name="Kale V."/>
            <person name="Holt S."/>
            <person name="Cochrane G."/>
            <person name="Meng A."/>
            <person name="Brown T."/>
            <person name="Cohen L."/>
        </authorList>
    </citation>
    <scope>NUCLEOTIDE SEQUENCE</scope>
    <source>
        <strain evidence="6">UTEX LB 985</strain>
    </source>
</reference>
<keyword evidence="2 3" id="KW-0067">ATP-binding</keyword>
<dbReference type="PROSITE" id="PS00108">
    <property type="entry name" value="PROTEIN_KINASE_ST"/>
    <property type="match status" value="1"/>
</dbReference>
<feature type="domain" description="Protein kinase" evidence="5">
    <location>
        <begin position="12"/>
        <end position="289"/>
    </location>
</feature>
<dbReference type="AlphaFoldDB" id="A0A7S2GGZ9"/>
<dbReference type="SUPFAM" id="SSF56112">
    <property type="entry name" value="Protein kinase-like (PK-like)"/>
    <property type="match status" value="1"/>
</dbReference>
<dbReference type="Gene3D" id="1.10.510.10">
    <property type="entry name" value="Transferase(Phosphotransferase) domain 1"/>
    <property type="match status" value="1"/>
</dbReference>
<dbReference type="EMBL" id="HBGU01027714">
    <property type="protein sequence ID" value="CAD9448100.1"/>
    <property type="molecule type" value="Transcribed_RNA"/>
</dbReference>
<dbReference type="PROSITE" id="PS00107">
    <property type="entry name" value="PROTEIN_KINASE_ATP"/>
    <property type="match status" value="1"/>
</dbReference>
<dbReference type="InterPro" id="IPR011009">
    <property type="entry name" value="Kinase-like_dom_sf"/>
</dbReference>